<dbReference type="PANTHER" id="PTHR42858">
    <property type="entry name" value="AMINOTRANSFERASE"/>
    <property type="match status" value="1"/>
</dbReference>
<accession>A0A9N9Q925</accession>
<sequence length="465" mass="50640">MGGEKVPMKEINLLRGWPHPSLLPVDAISRASVRATGDQEVVIPGLCYGPDAGFGPLRGVVGRWLGEFYDGYGNGEGRGKEGDREGDRSERICITGGASQNLACVLQVFSDPGVTRVWMVVPTYFLAMRIFEDSGLVPSAVPEGKEGVDLEYFERELEKDLTRKTTPIKVSRPYSKAYRHILYCVPTFSNPSGKTMTLSCRKSLIHLARKYDVLILSDDVYDSLQWPITPSPLSPTKPHALLPRLVDLDATLPPIPSSTEFGNTVSSGTFSKIAGPGVRTGWAEASPKFIHGLSQCGSSRSGGAPSQFTATIIFELLKSGDLDRHINDVLIPTYQRRYTILREAIERVLVPKGVVVGETSVRSTTAMSGKGEGEGEGVFGGYFLWITLPSGMSAEYVALRAKEEEELILAPGRIFEVDGESEEGSKGVMEFGSSIRLCFSWVDEGDLKEGVERLGRVVERVGVKG</sequence>
<organism evidence="2 3">
    <name type="scientific">Hymenoscyphus albidus</name>
    <dbReference type="NCBI Taxonomy" id="595503"/>
    <lineage>
        <taxon>Eukaryota</taxon>
        <taxon>Fungi</taxon>
        <taxon>Dikarya</taxon>
        <taxon>Ascomycota</taxon>
        <taxon>Pezizomycotina</taxon>
        <taxon>Leotiomycetes</taxon>
        <taxon>Helotiales</taxon>
        <taxon>Helotiaceae</taxon>
        <taxon>Hymenoscyphus</taxon>
    </lineage>
</organism>
<dbReference type="InterPro" id="IPR015422">
    <property type="entry name" value="PyrdxlP-dep_Trfase_small"/>
</dbReference>
<evidence type="ECO:0000313" key="3">
    <source>
        <dbReference type="Proteomes" id="UP000701801"/>
    </source>
</evidence>
<dbReference type="InterPro" id="IPR015424">
    <property type="entry name" value="PyrdxlP-dep_Trfase"/>
</dbReference>
<evidence type="ECO:0000259" key="1">
    <source>
        <dbReference type="Pfam" id="PF00155"/>
    </source>
</evidence>
<dbReference type="PANTHER" id="PTHR42858:SF1">
    <property type="entry name" value="LD15494P"/>
    <property type="match status" value="1"/>
</dbReference>
<dbReference type="Proteomes" id="UP000701801">
    <property type="component" value="Unassembled WGS sequence"/>
</dbReference>
<name>A0A9N9Q925_9HELO</name>
<dbReference type="Pfam" id="PF00155">
    <property type="entry name" value="Aminotran_1_2"/>
    <property type="match status" value="1"/>
</dbReference>
<feature type="domain" description="Aminotransferase class I/classII large" evidence="1">
    <location>
        <begin position="87"/>
        <end position="454"/>
    </location>
</feature>
<dbReference type="GO" id="GO:0030170">
    <property type="term" value="F:pyridoxal phosphate binding"/>
    <property type="evidence" value="ECO:0007669"/>
    <property type="project" value="InterPro"/>
</dbReference>
<dbReference type="CDD" id="cd00609">
    <property type="entry name" value="AAT_like"/>
    <property type="match status" value="1"/>
</dbReference>
<dbReference type="Gene3D" id="3.40.640.10">
    <property type="entry name" value="Type I PLP-dependent aspartate aminotransferase-like (Major domain)"/>
    <property type="match status" value="1"/>
</dbReference>
<dbReference type="GO" id="GO:0047536">
    <property type="term" value="F:2-aminoadipate transaminase activity"/>
    <property type="evidence" value="ECO:0007669"/>
    <property type="project" value="TreeGrafter"/>
</dbReference>
<dbReference type="EMBL" id="CAJVRM010000293">
    <property type="protein sequence ID" value="CAG8979022.1"/>
    <property type="molecule type" value="Genomic_DNA"/>
</dbReference>
<comment type="caution">
    <text evidence="2">The sequence shown here is derived from an EMBL/GenBank/DDBJ whole genome shotgun (WGS) entry which is preliminary data.</text>
</comment>
<proteinExistence type="predicted"/>
<gene>
    <name evidence="2" type="ORF">HYALB_00012704</name>
</gene>
<dbReference type="Gene3D" id="3.90.1150.10">
    <property type="entry name" value="Aspartate Aminotransferase, domain 1"/>
    <property type="match status" value="1"/>
</dbReference>
<protein>
    <recommendedName>
        <fullName evidence="1">Aminotransferase class I/classII large domain-containing protein</fullName>
    </recommendedName>
</protein>
<dbReference type="InterPro" id="IPR015421">
    <property type="entry name" value="PyrdxlP-dep_Trfase_major"/>
</dbReference>
<dbReference type="SUPFAM" id="SSF53383">
    <property type="entry name" value="PLP-dependent transferases"/>
    <property type="match status" value="1"/>
</dbReference>
<dbReference type="AlphaFoldDB" id="A0A9N9Q925"/>
<reference evidence="2" key="1">
    <citation type="submission" date="2021-07" db="EMBL/GenBank/DDBJ databases">
        <authorList>
            <person name="Durling M."/>
        </authorList>
    </citation>
    <scope>NUCLEOTIDE SEQUENCE</scope>
</reference>
<keyword evidence="3" id="KW-1185">Reference proteome</keyword>
<dbReference type="InterPro" id="IPR004839">
    <property type="entry name" value="Aminotransferase_I/II_large"/>
</dbReference>
<dbReference type="OrthoDB" id="7042322at2759"/>
<evidence type="ECO:0000313" key="2">
    <source>
        <dbReference type="EMBL" id="CAG8979022.1"/>
    </source>
</evidence>